<dbReference type="EMBL" id="CM001196">
    <property type="protein sequence ID" value="EGP91529.1"/>
    <property type="molecule type" value="Genomic_DNA"/>
</dbReference>
<evidence type="ECO:0000256" key="1">
    <source>
        <dbReference type="SAM" id="MobiDB-lite"/>
    </source>
</evidence>
<keyword evidence="3" id="KW-1185">Reference proteome</keyword>
<evidence type="ECO:0000313" key="2">
    <source>
        <dbReference type="EMBL" id="EGP91529.1"/>
    </source>
</evidence>
<dbReference type="GeneID" id="13398990"/>
<dbReference type="RefSeq" id="XP_003856553.1">
    <property type="nucleotide sequence ID" value="XM_003856505.1"/>
</dbReference>
<gene>
    <name evidence="2" type="ORF">MYCGRDRAFT_98717</name>
</gene>
<reference evidence="2 3" key="1">
    <citation type="journal article" date="2011" name="PLoS Genet.">
        <title>Finished genome of the fungal wheat pathogen Mycosphaerella graminicola reveals dispensome structure, chromosome plasticity, and stealth pathogenesis.</title>
        <authorList>
            <person name="Goodwin S.B."/>
            <person name="Ben M'barek S."/>
            <person name="Dhillon B."/>
            <person name="Wittenberg A.H.J."/>
            <person name="Crane C.F."/>
            <person name="Hane J.K."/>
            <person name="Foster A.J."/>
            <person name="Van der Lee T.A.J."/>
            <person name="Grimwood J."/>
            <person name="Aerts A."/>
            <person name="Antoniw J."/>
            <person name="Bailey A."/>
            <person name="Bluhm B."/>
            <person name="Bowler J."/>
            <person name="Bristow J."/>
            <person name="van der Burgt A."/>
            <person name="Canto-Canche B."/>
            <person name="Churchill A.C.L."/>
            <person name="Conde-Ferraez L."/>
            <person name="Cools H.J."/>
            <person name="Coutinho P.M."/>
            <person name="Csukai M."/>
            <person name="Dehal P."/>
            <person name="De Wit P."/>
            <person name="Donzelli B."/>
            <person name="van de Geest H.C."/>
            <person name="van Ham R.C.H.J."/>
            <person name="Hammond-Kosack K.E."/>
            <person name="Henrissat B."/>
            <person name="Kilian A."/>
            <person name="Kobayashi A.K."/>
            <person name="Koopmann E."/>
            <person name="Kourmpetis Y."/>
            <person name="Kuzniar A."/>
            <person name="Lindquist E."/>
            <person name="Lombard V."/>
            <person name="Maliepaard C."/>
            <person name="Martins N."/>
            <person name="Mehrabi R."/>
            <person name="Nap J.P.H."/>
            <person name="Ponomarenko A."/>
            <person name="Rudd J.J."/>
            <person name="Salamov A."/>
            <person name="Schmutz J."/>
            <person name="Schouten H.J."/>
            <person name="Shapiro H."/>
            <person name="Stergiopoulos I."/>
            <person name="Torriani S.F.F."/>
            <person name="Tu H."/>
            <person name="de Vries R.P."/>
            <person name="Waalwijk C."/>
            <person name="Ware S.B."/>
            <person name="Wiebenga A."/>
            <person name="Zwiers L.-H."/>
            <person name="Oliver R.P."/>
            <person name="Grigoriev I.V."/>
            <person name="Kema G.H.J."/>
        </authorList>
    </citation>
    <scope>NUCLEOTIDE SEQUENCE [LARGE SCALE GENOMIC DNA]</scope>
    <source>
        <strain evidence="3">CBS 115943 / IPO323</strain>
    </source>
</reference>
<feature type="compositionally biased region" description="Basic residues" evidence="1">
    <location>
        <begin position="107"/>
        <end position="122"/>
    </location>
</feature>
<sequence>MLIDSGRGGQSDSSQGPRGERLSSSVFRIVLEPPLSGRLSRPPSALHQVCMAYGTPHRRTTTPRINIHSQPPPPPRTVKEMKINMVRHGTQSPTPLPPATATLATAKGRRHTNGAREIRHRRTGNEVLA</sequence>
<evidence type="ECO:0000313" key="3">
    <source>
        <dbReference type="Proteomes" id="UP000008062"/>
    </source>
</evidence>
<feature type="region of interest" description="Disordered" evidence="1">
    <location>
        <begin position="1"/>
        <end position="25"/>
    </location>
</feature>
<dbReference type="AlphaFoldDB" id="F9X0E6"/>
<dbReference type="InParanoid" id="F9X0E6"/>
<accession>F9X0E6</accession>
<dbReference type="Proteomes" id="UP000008062">
    <property type="component" value="Chromosome 1"/>
</dbReference>
<feature type="region of interest" description="Disordered" evidence="1">
    <location>
        <begin position="56"/>
        <end position="75"/>
    </location>
</feature>
<proteinExistence type="predicted"/>
<feature type="region of interest" description="Disordered" evidence="1">
    <location>
        <begin position="106"/>
        <end position="129"/>
    </location>
</feature>
<organism evidence="2 3">
    <name type="scientific">Zymoseptoria tritici (strain CBS 115943 / IPO323)</name>
    <name type="common">Speckled leaf blotch fungus</name>
    <name type="synonym">Septoria tritici</name>
    <dbReference type="NCBI Taxonomy" id="336722"/>
    <lineage>
        <taxon>Eukaryota</taxon>
        <taxon>Fungi</taxon>
        <taxon>Dikarya</taxon>
        <taxon>Ascomycota</taxon>
        <taxon>Pezizomycotina</taxon>
        <taxon>Dothideomycetes</taxon>
        <taxon>Dothideomycetidae</taxon>
        <taxon>Mycosphaerellales</taxon>
        <taxon>Mycosphaerellaceae</taxon>
        <taxon>Zymoseptoria</taxon>
    </lineage>
</organism>
<dbReference type="HOGENOM" id="CLU_1950514_0_0_1"/>
<protein>
    <submittedName>
        <fullName evidence="2">Uncharacterized protein</fullName>
    </submittedName>
</protein>
<name>F9X0E6_ZYMTI</name>
<dbReference type="KEGG" id="ztr:MYCGRDRAFT_98717"/>